<proteinExistence type="predicted"/>
<dbReference type="AlphaFoldDB" id="A0A0A9B697"/>
<reference evidence="1" key="1">
    <citation type="submission" date="2014-09" db="EMBL/GenBank/DDBJ databases">
        <authorList>
            <person name="Magalhaes I.L.F."/>
            <person name="Oliveira U."/>
            <person name="Santos F.R."/>
            <person name="Vidigal T.H.D.A."/>
            <person name="Brescovit A.D."/>
            <person name="Santos A.J."/>
        </authorList>
    </citation>
    <scope>NUCLEOTIDE SEQUENCE</scope>
    <source>
        <tissue evidence="1">Shoot tissue taken approximately 20 cm above the soil surface</tissue>
    </source>
</reference>
<protein>
    <submittedName>
        <fullName evidence="1">Uncharacterized protein</fullName>
    </submittedName>
</protein>
<reference evidence="1" key="2">
    <citation type="journal article" date="2015" name="Data Brief">
        <title>Shoot transcriptome of the giant reed, Arundo donax.</title>
        <authorList>
            <person name="Barrero R.A."/>
            <person name="Guerrero F.D."/>
            <person name="Moolhuijzen P."/>
            <person name="Goolsby J.A."/>
            <person name="Tidwell J."/>
            <person name="Bellgard S.E."/>
            <person name="Bellgard M.I."/>
        </authorList>
    </citation>
    <scope>NUCLEOTIDE SEQUENCE</scope>
    <source>
        <tissue evidence="1">Shoot tissue taken approximately 20 cm above the soil surface</tissue>
    </source>
</reference>
<organism evidence="1">
    <name type="scientific">Arundo donax</name>
    <name type="common">Giant reed</name>
    <name type="synonym">Donax arundinaceus</name>
    <dbReference type="NCBI Taxonomy" id="35708"/>
    <lineage>
        <taxon>Eukaryota</taxon>
        <taxon>Viridiplantae</taxon>
        <taxon>Streptophyta</taxon>
        <taxon>Embryophyta</taxon>
        <taxon>Tracheophyta</taxon>
        <taxon>Spermatophyta</taxon>
        <taxon>Magnoliopsida</taxon>
        <taxon>Liliopsida</taxon>
        <taxon>Poales</taxon>
        <taxon>Poaceae</taxon>
        <taxon>PACMAD clade</taxon>
        <taxon>Arundinoideae</taxon>
        <taxon>Arundineae</taxon>
        <taxon>Arundo</taxon>
    </lineage>
</organism>
<name>A0A0A9B697_ARUDO</name>
<accession>A0A0A9B697</accession>
<sequence>MAMKNQSEEILSLKKSSRASRNLCRQLLCFTQAKVNVAL</sequence>
<evidence type="ECO:0000313" key="1">
    <source>
        <dbReference type="EMBL" id="JAD57638.1"/>
    </source>
</evidence>
<dbReference type="EMBL" id="GBRH01240257">
    <property type="protein sequence ID" value="JAD57638.1"/>
    <property type="molecule type" value="Transcribed_RNA"/>
</dbReference>